<name>A0A9Q1CP17_HOLLE</name>
<proteinExistence type="predicted"/>
<gene>
    <name evidence="1" type="ORF">HOLleu_00387</name>
</gene>
<evidence type="ECO:0000313" key="2">
    <source>
        <dbReference type="Proteomes" id="UP001152320"/>
    </source>
</evidence>
<organism evidence="1 2">
    <name type="scientific">Holothuria leucospilota</name>
    <name type="common">Black long sea cucumber</name>
    <name type="synonym">Mertensiothuria leucospilota</name>
    <dbReference type="NCBI Taxonomy" id="206669"/>
    <lineage>
        <taxon>Eukaryota</taxon>
        <taxon>Metazoa</taxon>
        <taxon>Echinodermata</taxon>
        <taxon>Eleutherozoa</taxon>
        <taxon>Echinozoa</taxon>
        <taxon>Holothuroidea</taxon>
        <taxon>Aspidochirotacea</taxon>
        <taxon>Aspidochirotida</taxon>
        <taxon>Holothuriidae</taxon>
        <taxon>Holothuria</taxon>
    </lineage>
</organism>
<comment type="caution">
    <text evidence="1">The sequence shown here is derived from an EMBL/GenBank/DDBJ whole genome shotgun (WGS) entry which is preliminary data.</text>
</comment>
<reference evidence="1" key="1">
    <citation type="submission" date="2021-10" db="EMBL/GenBank/DDBJ databases">
        <title>Tropical sea cucumber genome reveals ecological adaptation and Cuvierian tubules defense mechanism.</title>
        <authorList>
            <person name="Chen T."/>
        </authorList>
    </citation>
    <scope>NUCLEOTIDE SEQUENCE</scope>
    <source>
        <strain evidence="1">Nanhai2018</strain>
        <tissue evidence="1">Muscle</tissue>
    </source>
</reference>
<dbReference type="Proteomes" id="UP001152320">
    <property type="component" value="Chromosome 1"/>
</dbReference>
<sequence length="63" mass="7048">MQAANLERYLTQQWAINASSVSATTTDNQRVQLLTVCANRLLFSQGNMASLPSLWDNCFIFPP</sequence>
<evidence type="ECO:0000313" key="1">
    <source>
        <dbReference type="EMBL" id="KAJ8048185.1"/>
    </source>
</evidence>
<dbReference type="AlphaFoldDB" id="A0A9Q1CP17"/>
<accession>A0A9Q1CP17</accession>
<keyword evidence="2" id="KW-1185">Reference proteome</keyword>
<protein>
    <submittedName>
        <fullName evidence="1">Uncharacterized protein</fullName>
    </submittedName>
</protein>
<dbReference type="EMBL" id="JAIZAY010000001">
    <property type="protein sequence ID" value="KAJ8048185.1"/>
    <property type="molecule type" value="Genomic_DNA"/>
</dbReference>